<dbReference type="Gene3D" id="1.10.287.1890">
    <property type="match status" value="1"/>
</dbReference>
<reference evidence="2 3" key="1">
    <citation type="submission" date="2020-07" db="EMBL/GenBank/DDBJ databases">
        <title>Fungal Genomes of the International Space Station.</title>
        <authorList>
            <person name="Seuylemezian A."/>
            <person name="Singh N.K."/>
            <person name="Wood J."/>
            <person name="Venkateswaran K."/>
        </authorList>
    </citation>
    <scope>NUCLEOTIDE SEQUENCE [LARGE SCALE GENOMIC DNA]</scope>
    <source>
        <strain evidence="2 3">PL-B2</strain>
    </source>
</reference>
<dbReference type="Proteomes" id="UP000769780">
    <property type="component" value="Unassembled WGS sequence"/>
</dbReference>
<dbReference type="InterPro" id="IPR006901">
    <property type="entry name" value="TrmK"/>
</dbReference>
<keyword evidence="1" id="KW-0175">Coiled coil</keyword>
<evidence type="ECO:0000313" key="3">
    <source>
        <dbReference type="Proteomes" id="UP000769780"/>
    </source>
</evidence>
<evidence type="ECO:0000256" key="1">
    <source>
        <dbReference type="SAM" id="Coils"/>
    </source>
</evidence>
<accession>A0ABS7K2I2</accession>
<evidence type="ECO:0000313" key="2">
    <source>
        <dbReference type="EMBL" id="MBY0096346.1"/>
    </source>
</evidence>
<dbReference type="InterPro" id="IPR029063">
    <property type="entry name" value="SAM-dependent_MTases_sf"/>
</dbReference>
<dbReference type="RefSeq" id="WP_221872160.1">
    <property type="nucleotide sequence ID" value="NZ_JACWFH010000008.1"/>
</dbReference>
<dbReference type="SUPFAM" id="SSF53335">
    <property type="entry name" value="S-adenosyl-L-methionine-dependent methyltransferases"/>
    <property type="match status" value="1"/>
</dbReference>
<dbReference type="PIRSF" id="PIRSF018637">
    <property type="entry name" value="TrmK"/>
    <property type="match status" value="1"/>
</dbReference>
<sequence>MNTDKLSDRLATVANYIPKGSRIADIGSDHAYLPCHMVKKGAVRYAIAGEVAEGPYQSALKQVQLEGLTKSIDVRKGDGLEVIQPGEVECITIAGMGGTLITSILEAGKDKLVNVERLILQPNVGAHAIRSWLCENNWRLVSESILKEDGKIYEVLVAQNGTGEDIKSDMQELELLFGPFLLKEKNDAFCEKWALEKTNWQRILNQLEQAEQNDSTLEKKREIENKLKMVEEVLS</sequence>
<feature type="coiled-coil region" evidence="1">
    <location>
        <begin position="190"/>
        <end position="233"/>
    </location>
</feature>
<dbReference type="Pfam" id="PF04816">
    <property type="entry name" value="TrmK"/>
    <property type="match status" value="1"/>
</dbReference>
<dbReference type="PANTHER" id="PTHR38451">
    <property type="entry name" value="TRNA (ADENINE(22)-N(1))-METHYLTRANSFERASE"/>
    <property type="match status" value="1"/>
</dbReference>
<organism evidence="2 3">
    <name type="scientific">Mesobacillus maritimus</name>
    <dbReference type="NCBI Taxonomy" id="1643336"/>
    <lineage>
        <taxon>Bacteria</taxon>
        <taxon>Bacillati</taxon>
        <taxon>Bacillota</taxon>
        <taxon>Bacilli</taxon>
        <taxon>Bacillales</taxon>
        <taxon>Bacillaceae</taxon>
        <taxon>Mesobacillus</taxon>
    </lineage>
</organism>
<protein>
    <submittedName>
        <fullName evidence="2">tRNA (Adenine-N(1))-methyltransferase</fullName>
    </submittedName>
</protein>
<comment type="caution">
    <text evidence="2">The sequence shown here is derived from an EMBL/GenBank/DDBJ whole genome shotgun (WGS) entry which is preliminary data.</text>
</comment>
<name>A0ABS7K2I2_9BACI</name>
<dbReference type="PANTHER" id="PTHR38451:SF1">
    <property type="entry name" value="TRNA (ADENINE(22)-N(1))-METHYLTRANSFERASE"/>
    <property type="match status" value="1"/>
</dbReference>
<proteinExistence type="predicted"/>
<keyword evidence="3" id="KW-1185">Reference proteome</keyword>
<dbReference type="EMBL" id="JACWFH010000008">
    <property type="protein sequence ID" value="MBY0096346.1"/>
    <property type="molecule type" value="Genomic_DNA"/>
</dbReference>
<gene>
    <name evidence="2" type="ORF">H0185_05945</name>
</gene>
<dbReference type="Gene3D" id="3.40.50.150">
    <property type="entry name" value="Vaccinia Virus protein VP39"/>
    <property type="match status" value="1"/>
</dbReference>